<evidence type="ECO:0000313" key="2">
    <source>
        <dbReference type="Proteomes" id="UP000765845"/>
    </source>
</evidence>
<accession>A0ABX1GG01</accession>
<protein>
    <submittedName>
        <fullName evidence="1">Uncharacterized protein</fullName>
    </submittedName>
</protein>
<keyword evidence="2" id="KW-1185">Reference proteome</keyword>
<name>A0ABX1GG01_9GAMM</name>
<organism evidence="1 2">
    <name type="scientific">Spongiibacter thalassae</name>
    <dbReference type="NCBI Taxonomy" id="2721624"/>
    <lineage>
        <taxon>Bacteria</taxon>
        <taxon>Pseudomonadati</taxon>
        <taxon>Pseudomonadota</taxon>
        <taxon>Gammaproteobacteria</taxon>
        <taxon>Cellvibrionales</taxon>
        <taxon>Spongiibacteraceae</taxon>
        <taxon>Spongiibacter</taxon>
    </lineage>
</organism>
<comment type="caution">
    <text evidence="1">The sequence shown here is derived from an EMBL/GenBank/DDBJ whole genome shotgun (WGS) entry which is preliminary data.</text>
</comment>
<sequence length="59" mass="6930">MLETSANKPSIFNHTRRTSRPIDQYRSNRTEWWLNVNYAELIEMKDAVAIQNLRAHANG</sequence>
<gene>
    <name evidence="1" type="ORF">HCU74_12045</name>
</gene>
<dbReference type="Proteomes" id="UP000765845">
    <property type="component" value="Unassembled WGS sequence"/>
</dbReference>
<evidence type="ECO:0000313" key="1">
    <source>
        <dbReference type="EMBL" id="NKI18137.1"/>
    </source>
</evidence>
<reference evidence="1 2" key="1">
    <citation type="submission" date="2020-04" db="EMBL/GenBank/DDBJ databases">
        <authorList>
            <person name="Yoon J."/>
        </authorList>
    </citation>
    <scope>NUCLEOTIDE SEQUENCE [LARGE SCALE GENOMIC DNA]</scope>
    <source>
        <strain evidence="1 2">KMU-166</strain>
    </source>
</reference>
<proteinExistence type="predicted"/>
<dbReference type="EMBL" id="JAAWWK010000004">
    <property type="protein sequence ID" value="NKI18137.1"/>
    <property type="molecule type" value="Genomic_DNA"/>
</dbReference>
<dbReference type="RefSeq" id="WP_168450666.1">
    <property type="nucleotide sequence ID" value="NZ_JAAWWK010000004.1"/>
</dbReference>